<comment type="caution">
    <text evidence="3">The sequence shown here is derived from an EMBL/GenBank/DDBJ whole genome shotgun (WGS) entry which is preliminary data.</text>
</comment>
<feature type="domain" description="Ketoreductase" evidence="2">
    <location>
        <begin position="7"/>
        <end position="177"/>
    </location>
</feature>
<evidence type="ECO:0000256" key="1">
    <source>
        <dbReference type="ARBA" id="ARBA00006484"/>
    </source>
</evidence>
<dbReference type="PRINTS" id="PR00080">
    <property type="entry name" value="SDRFAMILY"/>
</dbReference>
<dbReference type="InterPro" id="IPR036291">
    <property type="entry name" value="NAD(P)-bd_dom_sf"/>
</dbReference>
<reference evidence="3 4" key="1">
    <citation type="journal article" date="2013" name="Genome Announc.">
        <title>Draft Genome Sequence of an Alphaproteobacterium, Caenispirillum salinarum AK4(T), Isolated from a Solar Saltern.</title>
        <authorList>
            <person name="Khatri I."/>
            <person name="Singh A."/>
            <person name="Korpole S."/>
            <person name="Pinnaka A.K."/>
            <person name="Subramanian S."/>
        </authorList>
    </citation>
    <scope>NUCLEOTIDE SEQUENCE [LARGE SCALE GENOMIC DNA]</scope>
    <source>
        <strain evidence="3 4">AK4</strain>
    </source>
</reference>
<dbReference type="EMBL" id="ANHY01000019">
    <property type="protein sequence ID" value="EKV27622.1"/>
    <property type="molecule type" value="Genomic_DNA"/>
</dbReference>
<dbReference type="PRINTS" id="PR00081">
    <property type="entry name" value="GDHRDH"/>
</dbReference>
<dbReference type="AlphaFoldDB" id="K9GR76"/>
<keyword evidence="4" id="KW-1185">Reference proteome</keyword>
<dbReference type="PANTHER" id="PTHR43943">
    <property type="entry name" value="DEHYDROGENASE/REDUCTASE (SDR FAMILY) MEMBER 4"/>
    <property type="match status" value="1"/>
</dbReference>
<name>K9GR76_9PROT</name>
<dbReference type="NCBIfam" id="NF005559">
    <property type="entry name" value="PRK07231.1"/>
    <property type="match status" value="1"/>
</dbReference>
<dbReference type="Proteomes" id="UP000009881">
    <property type="component" value="Unassembled WGS sequence"/>
</dbReference>
<dbReference type="FunFam" id="3.40.50.720:FF:000084">
    <property type="entry name" value="Short-chain dehydrogenase reductase"/>
    <property type="match status" value="1"/>
</dbReference>
<dbReference type="InterPro" id="IPR057326">
    <property type="entry name" value="KR_dom"/>
</dbReference>
<protein>
    <submittedName>
        <fullName evidence="3">3-oxoacyl-[acyl-carrier protein] reductase</fullName>
    </submittedName>
</protein>
<dbReference type="OrthoDB" id="9789398at2"/>
<evidence type="ECO:0000313" key="4">
    <source>
        <dbReference type="Proteomes" id="UP000009881"/>
    </source>
</evidence>
<dbReference type="Gene3D" id="3.40.50.720">
    <property type="entry name" value="NAD(P)-binding Rossmann-like Domain"/>
    <property type="match status" value="1"/>
</dbReference>
<evidence type="ECO:0000313" key="3">
    <source>
        <dbReference type="EMBL" id="EKV27622.1"/>
    </source>
</evidence>
<dbReference type="SUPFAM" id="SSF51735">
    <property type="entry name" value="NAD(P)-binding Rossmann-fold domains"/>
    <property type="match status" value="1"/>
</dbReference>
<organism evidence="3 4">
    <name type="scientific">Caenispirillum salinarum AK4</name>
    <dbReference type="NCBI Taxonomy" id="1238182"/>
    <lineage>
        <taxon>Bacteria</taxon>
        <taxon>Pseudomonadati</taxon>
        <taxon>Pseudomonadota</taxon>
        <taxon>Alphaproteobacteria</taxon>
        <taxon>Rhodospirillales</taxon>
        <taxon>Novispirillaceae</taxon>
        <taxon>Caenispirillum</taxon>
    </lineage>
</organism>
<dbReference type="PATRIC" id="fig|1238182.3.peg.3682"/>
<dbReference type="InterPro" id="IPR002347">
    <property type="entry name" value="SDR_fam"/>
</dbReference>
<dbReference type="PROSITE" id="PS00061">
    <property type="entry name" value="ADH_SHORT"/>
    <property type="match status" value="1"/>
</dbReference>
<dbReference type="eggNOG" id="COG1028">
    <property type="taxonomic scope" value="Bacteria"/>
</dbReference>
<comment type="similarity">
    <text evidence="1">Belongs to the short-chain dehydrogenases/reductases (SDR) family.</text>
</comment>
<dbReference type="RefSeq" id="WP_009542124.1">
    <property type="nucleotide sequence ID" value="NZ_ANHY01000019.1"/>
</dbReference>
<sequence>MFDIRDKVFLITGSSRGIGRAIAERAAEAGARVVISSRKQDACDAVAEGIRANGGQAISQAANVGRKEDLQALVDRTVAEWGGVDALVCNAAVNPHYGPLETIQDGAWDKIMNANVRSNLWLANMVMPGMAERGGGSVIILSSVAGLRGCEGIGAYGISKAADIGLTKTLAVQWGPRNLRVNAICPGVIKTDFAQALWDNPEIAEPSIRATALKRLGEPDDIAGVALFLASPAARYVTGASIVADGGMTVTIPM</sequence>
<gene>
    <name evidence="3" type="ORF">C882_1468</name>
</gene>
<dbReference type="Pfam" id="PF13561">
    <property type="entry name" value="adh_short_C2"/>
    <property type="match status" value="1"/>
</dbReference>
<dbReference type="InterPro" id="IPR020904">
    <property type="entry name" value="Sc_DH/Rdtase_CS"/>
</dbReference>
<evidence type="ECO:0000259" key="2">
    <source>
        <dbReference type="SMART" id="SM00822"/>
    </source>
</evidence>
<proteinExistence type="inferred from homology"/>
<dbReference type="PANTHER" id="PTHR43943:SF2">
    <property type="entry name" value="DEHYDROGENASE_REDUCTASE 4"/>
    <property type="match status" value="1"/>
</dbReference>
<accession>K9GR76</accession>
<dbReference type="SMART" id="SM00822">
    <property type="entry name" value="PKS_KR"/>
    <property type="match status" value="1"/>
</dbReference>
<dbReference type="STRING" id="1238182.C882_1468"/>